<dbReference type="Pfam" id="PF12223">
    <property type="entry name" value="DUF3602"/>
    <property type="match status" value="1"/>
</dbReference>
<dbReference type="InterPro" id="IPR022024">
    <property type="entry name" value="DUF3602"/>
</dbReference>
<name>A0AAN6LWT9_9PLEO</name>
<gene>
    <name evidence="2" type="ORF">GRF29_77g1356067</name>
</gene>
<feature type="compositionally biased region" description="Basic and acidic residues" evidence="1">
    <location>
        <begin position="93"/>
        <end position="110"/>
    </location>
</feature>
<evidence type="ECO:0000313" key="2">
    <source>
        <dbReference type="EMBL" id="KAK3208616.1"/>
    </source>
</evidence>
<evidence type="ECO:0000313" key="3">
    <source>
        <dbReference type="Proteomes" id="UP001280581"/>
    </source>
</evidence>
<reference evidence="2 3" key="1">
    <citation type="submission" date="2021-02" db="EMBL/GenBank/DDBJ databases">
        <title>Genome assembly of Pseudopithomyces chartarum.</title>
        <authorList>
            <person name="Jauregui R."/>
            <person name="Singh J."/>
            <person name="Voisey C."/>
        </authorList>
    </citation>
    <scope>NUCLEOTIDE SEQUENCE [LARGE SCALE GENOMIC DNA]</scope>
    <source>
        <strain evidence="2 3">AGR01</strain>
    </source>
</reference>
<sequence length="145" mass="15443">MPEGPIHSTGRGGAGNIGHDATEYHDGSITREGIQGQGEGDFSTGRGGAGNMAKSPLIRPTDGSPRTSSDYIPEDVLRKPQENFHTGRGGEGNVHKEKYGGHSHSPDRKGAMGKIKHALHLDARDKREGSPLVHETKTDVTKTDV</sequence>
<dbReference type="AlphaFoldDB" id="A0AAN6LWT9"/>
<accession>A0AAN6LWT9</accession>
<dbReference type="PANTHER" id="PTHR34693">
    <property type="entry name" value="PROTEIN PAR32"/>
    <property type="match status" value="1"/>
</dbReference>
<feature type="compositionally biased region" description="Basic and acidic residues" evidence="1">
    <location>
        <begin position="119"/>
        <end position="145"/>
    </location>
</feature>
<organism evidence="2 3">
    <name type="scientific">Pseudopithomyces chartarum</name>
    <dbReference type="NCBI Taxonomy" id="1892770"/>
    <lineage>
        <taxon>Eukaryota</taxon>
        <taxon>Fungi</taxon>
        <taxon>Dikarya</taxon>
        <taxon>Ascomycota</taxon>
        <taxon>Pezizomycotina</taxon>
        <taxon>Dothideomycetes</taxon>
        <taxon>Pleosporomycetidae</taxon>
        <taxon>Pleosporales</taxon>
        <taxon>Massarineae</taxon>
        <taxon>Didymosphaeriaceae</taxon>
        <taxon>Pseudopithomyces</taxon>
    </lineage>
</organism>
<dbReference type="InterPro" id="IPR053203">
    <property type="entry name" value="Cisplatin_resist-associated"/>
</dbReference>
<keyword evidence="3" id="KW-1185">Reference proteome</keyword>
<dbReference type="Proteomes" id="UP001280581">
    <property type="component" value="Unassembled WGS sequence"/>
</dbReference>
<feature type="compositionally biased region" description="Gly residues" evidence="1">
    <location>
        <begin position="35"/>
        <end position="50"/>
    </location>
</feature>
<proteinExistence type="predicted"/>
<feature type="compositionally biased region" description="Basic and acidic residues" evidence="1">
    <location>
        <begin position="20"/>
        <end position="29"/>
    </location>
</feature>
<feature type="region of interest" description="Disordered" evidence="1">
    <location>
        <begin position="1"/>
        <end position="145"/>
    </location>
</feature>
<evidence type="ECO:0000256" key="1">
    <source>
        <dbReference type="SAM" id="MobiDB-lite"/>
    </source>
</evidence>
<dbReference type="PANTHER" id="PTHR34693:SF3">
    <property type="match status" value="1"/>
</dbReference>
<protein>
    <submittedName>
        <fullName evidence="2">Uncharacterized protein</fullName>
    </submittedName>
</protein>
<comment type="caution">
    <text evidence="2">The sequence shown here is derived from an EMBL/GenBank/DDBJ whole genome shotgun (WGS) entry which is preliminary data.</text>
</comment>
<dbReference type="EMBL" id="WVTA01000007">
    <property type="protein sequence ID" value="KAK3208616.1"/>
    <property type="molecule type" value="Genomic_DNA"/>
</dbReference>